<name>A0A6A6EDN3_9PEZI</name>
<keyword evidence="1" id="KW-0732">Signal</keyword>
<feature type="signal peptide" evidence="1">
    <location>
        <begin position="1"/>
        <end position="28"/>
    </location>
</feature>
<evidence type="ECO:0000256" key="1">
    <source>
        <dbReference type="SAM" id="SignalP"/>
    </source>
</evidence>
<evidence type="ECO:0008006" key="4">
    <source>
        <dbReference type="Google" id="ProtNLM"/>
    </source>
</evidence>
<evidence type="ECO:0000313" key="2">
    <source>
        <dbReference type="EMBL" id="KAF2187936.1"/>
    </source>
</evidence>
<feature type="chain" id="PRO_5025402117" description="Secreted protein" evidence="1">
    <location>
        <begin position="29"/>
        <end position="73"/>
    </location>
</feature>
<dbReference type="EMBL" id="ML994625">
    <property type="protein sequence ID" value="KAF2187936.1"/>
    <property type="molecule type" value="Genomic_DNA"/>
</dbReference>
<keyword evidence="3" id="KW-1185">Reference proteome</keyword>
<accession>A0A6A6EDN3</accession>
<evidence type="ECO:0000313" key="3">
    <source>
        <dbReference type="Proteomes" id="UP000800200"/>
    </source>
</evidence>
<sequence>MRPKVSGYRVVRATQSANLLICLLVSSAADVPALQRRRGSRCSIARVVWLSVRNDGLGARLATTRWVDHCGRR</sequence>
<gene>
    <name evidence="2" type="ORF">K469DRAFT_98946</name>
</gene>
<protein>
    <recommendedName>
        <fullName evidence="4">Secreted protein</fullName>
    </recommendedName>
</protein>
<dbReference type="AlphaFoldDB" id="A0A6A6EDN3"/>
<reference evidence="2" key="1">
    <citation type="journal article" date="2020" name="Stud. Mycol.">
        <title>101 Dothideomycetes genomes: a test case for predicting lifestyles and emergence of pathogens.</title>
        <authorList>
            <person name="Haridas S."/>
            <person name="Albert R."/>
            <person name="Binder M."/>
            <person name="Bloem J."/>
            <person name="Labutti K."/>
            <person name="Salamov A."/>
            <person name="Andreopoulos B."/>
            <person name="Baker S."/>
            <person name="Barry K."/>
            <person name="Bills G."/>
            <person name="Bluhm B."/>
            <person name="Cannon C."/>
            <person name="Castanera R."/>
            <person name="Culley D."/>
            <person name="Daum C."/>
            <person name="Ezra D."/>
            <person name="Gonzalez J."/>
            <person name="Henrissat B."/>
            <person name="Kuo A."/>
            <person name="Liang C."/>
            <person name="Lipzen A."/>
            <person name="Lutzoni F."/>
            <person name="Magnuson J."/>
            <person name="Mondo S."/>
            <person name="Nolan M."/>
            <person name="Ohm R."/>
            <person name="Pangilinan J."/>
            <person name="Park H.-J."/>
            <person name="Ramirez L."/>
            <person name="Alfaro M."/>
            <person name="Sun H."/>
            <person name="Tritt A."/>
            <person name="Yoshinaga Y."/>
            <person name="Zwiers L.-H."/>
            <person name="Turgeon B."/>
            <person name="Goodwin S."/>
            <person name="Spatafora J."/>
            <person name="Crous P."/>
            <person name="Grigoriev I."/>
        </authorList>
    </citation>
    <scope>NUCLEOTIDE SEQUENCE</scope>
    <source>
        <strain evidence="2">CBS 207.26</strain>
    </source>
</reference>
<organism evidence="2 3">
    <name type="scientific">Zopfia rhizophila CBS 207.26</name>
    <dbReference type="NCBI Taxonomy" id="1314779"/>
    <lineage>
        <taxon>Eukaryota</taxon>
        <taxon>Fungi</taxon>
        <taxon>Dikarya</taxon>
        <taxon>Ascomycota</taxon>
        <taxon>Pezizomycotina</taxon>
        <taxon>Dothideomycetes</taxon>
        <taxon>Dothideomycetes incertae sedis</taxon>
        <taxon>Zopfiaceae</taxon>
        <taxon>Zopfia</taxon>
    </lineage>
</organism>
<dbReference type="Proteomes" id="UP000800200">
    <property type="component" value="Unassembled WGS sequence"/>
</dbReference>
<proteinExistence type="predicted"/>